<dbReference type="InParanoid" id="A0A2I4D761"/>
<evidence type="ECO:0000256" key="1">
    <source>
        <dbReference type="ARBA" id="ARBA00001742"/>
    </source>
</evidence>
<evidence type="ECO:0000256" key="12">
    <source>
        <dbReference type="ARBA" id="ARBA00023034"/>
    </source>
</evidence>
<gene>
    <name evidence="21" type="primary">LOC106535587</name>
</gene>
<dbReference type="GO" id="GO:0000139">
    <property type="term" value="C:Golgi membrane"/>
    <property type="evidence" value="ECO:0007669"/>
    <property type="project" value="UniProtKB-SubCell"/>
</dbReference>
<comment type="catalytic activity">
    <reaction evidence="1">
        <text>Hydrolysis of the 21-Trp-|-Val-22 bond in big endothelin to form endothelin 1.</text>
        <dbReference type="EC" id="3.4.24.71"/>
    </reaction>
</comment>
<evidence type="ECO:0000256" key="4">
    <source>
        <dbReference type="ARBA" id="ARBA00004250"/>
    </source>
</evidence>
<name>A0A2I4D761_AUSLI</name>
<evidence type="ECO:0000256" key="8">
    <source>
        <dbReference type="ARBA" id="ARBA00022723"/>
    </source>
</evidence>
<evidence type="ECO:0000256" key="18">
    <source>
        <dbReference type="SAM" id="Phobius"/>
    </source>
</evidence>
<evidence type="ECO:0000256" key="11">
    <source>
        <dbReference type="ARBA" id="ARBA00022989"/>
    </source>
</evidence>
<dbReference type="PANTHER" id="PTHR11733">
    <property type="entry name" value="ZINC METALLOPROTEASE FAMILY M13 NEPRILYSIN-RELATED"/>
    <property type="match status" value="1"/>
</dbReference>
<dbReference type="GO" id="GO:0005886">
    <property type="term" value="C:plasma membrane"/>
    <property type="evidence" value="ECO:0007669"/>
    <property type="project" value="TreeGrafter"/>
</dbReference>
<dbReference type="GO" id="GO:0004222">
    <property type="term" value="F:metalloendopeptidase activity"/>
    <property type="evidence" value="ECO:0007669"/>
    <property type="project" value="UniProtKB-EC"/>
</dbReference>
<dbReference type="SUPFAM" id="SSF55486">
    <property type="entry name" value="Metalloproteases ('zincins'), catalytic domain"/>
    <property type="match status" value="1"/>
</dbReference>
<keyword evidence="9" id="KW-0378">Hydrolase</keyword>
<accession>A0A2I4D761</accession>
<dbReference type="CDD" id="cd08662">
    <property type="entry name" value="M13"/>
    <property type="match status" value="1"/>
</dbReference>
<evidence type="ECO:0000256" key="16">
    <source>
        <dbReference type="ARBA" id="ARBA00023180"/>
    </source>
</evidence>
<dbReference type="InterPro" id="IPR024079">
    <property type="entry name" value="MetalloPept_cat_dom_sf"/>
</dbReference>
<dbReference type="InterPro" id="IPR008753">
    <property type="entry name" value="Peptidase_M13_N"/>
</dbReference>
<evidence type="ECO:0000256" key="7">
    <source>
        <dbReference type="ARBA" id="ARBA00022692"/>
    </source>
</evidence>
<evidence type="ECO:0000256" key="15">
    <source>
        <dbReference type="ARBA" id="ARBA00023157"/>
    </source>
</evidence>
<dbReference type="GO" id="GO:0030658">
    <property type="term" value="C:transport vesicle membrane"/>
    <property type="evidence" value="ECO:0007669"/>
    <property type="project" value="UniProtKB-SubCell"/>
</dbReference>
<dbReference type="KEGG" id="alim:106535587"/>
<keyword evidence="11 18" id="KW-1133">Transmembrane helix</keyword>
<feature type="non-terminal residue" evidence="21">
    <location>
        <position position="515"/>
    </location>
</feature>
<dbReference type="InterPro" id="IPR000718">
    <property type="entry name" value="Peptidase_M13"/>
</dbReference>
<evidence type="ECO:0000313" key="21">
    <source>
        <dbReference type="RefSeq" id="XP_013888080.1"/>
    </source>
</evidence>
<keyword evidence="13" id="KW-0482">Metalloprotease</keyword>
<dbReference type="Pfam" id="PF05649">
    <property type="entry name" value="Peptidase_M13_N"/>
    <property type="match status" value="1"/>
</dbReference>
<feature type="domain" description="Peptidase M13 N-terminal" evidence="19">
    <location>
        <begin position="113"/>
        <end position="501"/>
    </location>
</feature>
<dbReference type="FunFam" id="3.40.390.10:FF:000076">
    <property type="entry name" value="membrane metallo-endopeptidase-like 1"/>
    <property type="match status" value="1"/>
</dbReference>
<comment type="cofactor">
    <cofactor evidence="2">
        <name>Zn(2+)</name>
        <dbReference type="ChEBI" id="CHEBI:29105"/>
    </cofactor>
</comment>
<dbReference type="AlphaFoldDB" id="A0A2I4D761"/>
<evidence type="ECO:0000256" key="10">
    <source>
        <dbReference type="ARBA" id="ARBA00022833"/>
    </source>
</evidence>
<dbReference type="EC" id="3.4.24.71" evidence="5"/>
<reference evidence="21" key="1">
    <citation type="submission" date="2025-08" db="UniProtKB">
        <authorList>
            <consortium name="RefSeq"/>
        </authorList>
    </citation>
    <scope>IDENTIFICATION</scope>
</reference>
<evidence type="ECO:0000256" key="5">
    <source>
        <dbReference type="ARBA" id="ARBA00012316"/>
    </source>
</evidence>
<dbReference type="OrthoDB" id="6475849at2759"/>
<dbReference type="GO" id="GO:0046872">
    <property type="term" value="F:metal ion binding"/>
    <property type="evidence" value="ECO:0007669"/>
    <property type="project" value="UniProtKB-KW"/>
</dbReference>
<dbReference type="PROSITE" id="PS51885">
    <property type="entry name" value="NEPRILYSIN"/>
    <property type="match status" value="1"/>
</dbReference>
<dbReference type="GO" id="GO:0016485">
    <property type="term" value="P:protein processing"/>
    <property type="evidence" value="ECO:0007669"/>
    <property type="project" value="TreeGrafter"/>
</dbReference>
<feature type="transmembrane region" description="Helical" evidence="18">
    <location>
        <begin position="58"/>
        <end position="81"/>
    </location>
</feature>
<dbReference type="RefSeq" id="XP_013888080.1">
    <property type="nucleotide sequence ID" value="XM_014032626.1"/>
</dbReference>
<keyword evidence="15" id="KW-1015">Disulfide bond</keyword>
<dbReference type="PANTHER" id="PTHR11733:SF127">
    <property type="entry name" value="EEF1AKMT4-ECE2 READTHROUGH TRANSCRIPT PROTEIN-RELATED"/>
    <property type="match status" value="1"/>
</dbReference>
<protein>
    <recommendedName>
        <fullName evidence="5">endothelin-converting enzyme 1</fullName>
        <ecNumber evidence="5">3.4.24.71</ecNumber>
    </recommendedName>
</protein>
<evidence type="ECO:0000256" key="9">
    <source>
        <dbReference type="ARBA" id="ARBA00022801"/>
    </source>
</evidence>
<dbReference type="Gene3D" id="1.10.1380.10">
    <property type="entry name" value="Neutral endopeptidase , domain2"/>
    <property type="match status" value="1"/>
</dbReference>
<evidence type="ECO:0000256" key="14">
    <source>
        <dbReference type="ARBA" id="ARBA00023136"/>
    </source>
</evidence>
<evidence type="ECO:0000313" key="20">
    <source>
        <dbReference type="Proteomes" id="UP000192220"/>
    </source>
</evidence>
<keyword evidence="16" id="KW-0325">Glycoprotein</keyword>
<keyword evidence="17" id="KW-0968">Cytoplasmic vesicle</keyword>
<keyword evidence="20" id="KW-1185">Reference proteome</keyword>
<evidence type="ECO:0000256" key="3">
    <source>
        <dbReference type="ARBA" id="ARBA00004194"/>
    </source>
</evidence>
<evidence type="ECO:0000259" key="19">
    <source>
        <dbReference type="Pfam" id="PF05649"/>
    </source>
</evidence>
<proteinExistence type="predicted"/>
<organism evidence="20 21">
    <name type="scientific">Austrofundulus limnaeus</name>
    <name type="common">Annual killifish</name>
    <dbReference type="NCBI Taxonomy" id="52670"/>
    <lineage>
        <taxon>Eukaryota</taxon>
        <taxon>Metazoa</taxon>
        <taxon>Chordata</taxon>
        <taxon>Craniata</taxon>
        <taxon>Vertebrata</taxon>
        <taxon>Euteleostomi</taxon>
        <taxon>Actinopterygii</taxon>
        <taxon>Neopterygii</taxon>
        <taxon>Teleostei</taxon>
        <taxon>Neoteleostei</taxon>
        <taxon>Acanthomorphata</taxon>
        <taxon>Ovalentaria</taxon>
        <taxon>Atherinomorphae</taxon>
        <taxon>Cyprinodontiformes</taxon>
        <taxon>Rivulidae</taxon>
        <taxon>Austrofundulus</taxon>
    </lineage>
</organism>
<dbReference type="Gene3D" id="3.40.390.10">
    <property type="entry name" value="Collagenase (Catalytic Domain)"/>
    <property type="match status" value="1"/>
</dbReference>
<evidence type="ECO:0000256" key="13">
    <source>
        <dbReference type="ARBA" id="ARBA00023049"/>
    </source>
</evidence>
<keyword evidence="12" id="KW-0333">Golgi apparatus</keyword>
<evidence type="ECO:0000256" key="6">
    <source>
        <dbReference type="ARBA" id="ARBA00022670"/>
    </source>
</evidence>
<dbReference type="Proteomes" id="UP000192220">
    <property type="component" value="Unplaced"/>
</dbReference>
<evidence type="ECO:0000256" key="17">
    <source>
        <dbReference type="ARBA" id="ARBA00023329"/>
    </source>
</evidence>
<keyword evidence="8" id="KW-0479">Metal-binding</keyword>
<dbReference type="InterPro" id="IPR042089">
    <property type="entry name" value="Peptidase_M13_dom_2"/>
</dbReference>
<keyword evidence="10" id="KW-0862">Zinc</keyword>
<sequence length="515" mass="58582">MSVALQDLRNTMSSYKRATFEEEEGSDAQAEVSSPDRVEVGFRKGGVDIFCRRTQLEVVLSVMLLVFRLSLVACLVVLGLGSSSDSGRGLCLSPTCITVTSQIMEAMDRSADPCQDFYQFSCGGWIRKNPLPQGHPRWDTSDVLWEQNQALLKHLLENKTFIGSSEAERKTQSYYLSCLNTQRIEDLGAQPLVDLITKIGGWNVTGPWGKDNFMEVLKMVSGRFGAQPFFSVQVSSDLKNSNSNVIQVDQSGLFLPSRDYYLNKTANDKVLVAYLDYLVELGTLLGGEKNSTRLQMQQILEFETALANITVPEDQRRDDEKIYHKTTISEMQMLAPAVDWLDFLTFFLSPLDLNKTEPVVLYAREYLQLVSELINKTDKSLLNNYMMWTLVQKSVATLDQRFENAHDKLWESLYGTKKQQSCTPRWQTCIEKTDETLGFALGALFIKASFDNHSKAIAEEMINEIRSEFKQSLDRLSWMDDETRQAAKDKADAVYDMIGYPEFILDQKKLDDYYN</sequence>
<dbReference type="STRING" id="52670.A0A2I4D761"/>
<comment type="subcellular location">
    <subcellularLocation>
        <location evidence="4">Cytoplasmic vesicle</location>
        <location evidence="4">Secretory vesicle membrane</location>
    </subcellularLocation>
    <subcellularLocation>
        <location evidence="3">Golgi apparatus membrane</location>
        <topology evidence="3">Single-pass membrane protein</topology>
    </subcellularLocation>
</comment>
<keyword evidence="7 18" id="KW-0812">Transmembrane</keyword>
<keyword evidence="6" id="KW-0645">Protease</keyword>
<evidence type="ECO:0000256" key="2">
    <source>
        <dbReference type="ARBA" id="ARBA00001947"/>
    </source>
</evidence>
<dbReference type="GeneID" id="106535587"/>
<keyword evidence="14 18" id="KW-0472">Membrane</keyword>